<dbReference type="EMBL" id="CP002117">
    <property type="protein sequence ID" value="ADN36743.1"/>
    <property type="molecule type" value="Genomic_DNA"/>
</dbReference>
<evidence type="ECO:0000256" key="1">
    <source>
        <dbReference type="ARBA" id="ARBA00001952"/>
    </source>
</evidence>
<evidence type="ECO:0000259" key="10">
    <source>
        <dbReference type="Pfam" id="PF02241"/>
    </source>
</evidence>
<comment type="subunit">
    <text evidence="4">MCR is a hexamer of two alpha, two beta, and two gamma chains, forming a dimer of heterotrimers.</text>
</comment>
<evidence type="ECO:0000256" key="4">
    <source>
        <dbReference type="ARBA" id="ARBA00011155"/>
    </source>
</evidence>
<evidence type="ECO:0000256" key="5">
    <source>
        <dbReference type="ARBA" id="ARBA00013271"/>
    </source>
</evidence>
<dbReference type="STRING" id="679926.Mpet_1993"/>
<dbReference type="GeneID" id="9744472"/>
<dbReference type="KEGG" id="mpi:Mpet_1993"/>
<proteinExistence type="inferred from homology"/>
<dbReference type="NCBIfam" id="TIGR03257">
    <property type="entry name" value="met_CoM_red_bet"/>
    <property type="match status" value="1"/>
</dbReference>
<dbReference type="InterPro" id="IPR015823">
    <property type="entry name" value="Me_CoM_Rdtase_asu_N_sub2"/>
</dbReference>
<evidence type="ECO:0000256" key="6">
    <source>
        <dbReference type="ARBA" id="ARBA00022679"/>
    </source>
</evidence>
<evidence type="ECO:0000256" key="8">
    <source>
        <dbReference type="ARBA" id="ARBA00032164"/>
    </source>
</evidence>
<gene>
    <name evidence="12" type="ordered locus">Mpet_1993</name>
</gene>
<evidence type="ECO:0000313" key="12">
    <source>
        <dbReference type="EMBL" id="ADN36743.1"/>
    </source>
</evidence>
<dbReference type="InterPro" id="IPR022680">
    <property type="entry name" value="Me_CoM_Rdtase_bsu_N"/>
</dbReference>
<dbReference type="OrthoDB" id="52873at2157"/>
<dbReference type="GO" id="GO:0050524">
    <property type="term" value="F:coenzyme-B sulfoethylthiotransferase activity"/>
    <property type="evidence" value="ECO:0007669"/>
    <property type="project" value="UniProtKB-EC"/>
</dbReference>
<dbReference type="EC" id="2.8.4.1" evidence="5"/>
<reference evidence="12 13" key="1">
    <citation type="journal article" date="2010" name="Stand. Genomic Sci.">
        <title>Complete genome sequence of Methanoplanus petrolearius type strain (SEBR 4847).</title>
        <authorList>
            <person name="Brambilla E."/>
            <person name="Djao O.D."/>
            <person name="Daligault H."/>
            <person name="Lapidus A."/>
            <person name="Lucas S."/>
            <person name="Hammon N."/>
            <person name="Nolan M."/>
            <person name="Tice H."/>
            <person name="Cheng J.F."/>
            <person name="Han C."/>
            <person name="Tapia R."/>
            <person name="Goodwin L."/>
            <person name="Pitluck S."/>
            <person name="Liolios K."/>
            <person name="Ivanova N."/>
            <person name="Mavromatis K."/>
            <person name="Mikhailova N."/>
            <person name="Pati A."/>
            <person name="Chen A."/>
            <person name="Palaniappan K."/>
            <person name="Land M."/>
            <person name="Hauser L."/>
            <person name="Chang Y.J."/>
            <person name="Jeffries C.D."/>
            <person name="Rohde M."/>
            <person name="Spring S."/>
            <person name="Sikorski J."/>
            <person name="Goker M."/>
            <person name="Woyke T."/>
            <person name="Bristow J."/>
            <person name="Eisen J.A."/>
            <person name="Markowitz V."/>
            <person name="Hugenholtz P."/>
            <person name="Kyrpides N.C."/>
            <person name="Klenk H.P."/>
        </authorList>
    </citation>
    <scope>NUCLEOTIDE SEQUENCE [LARGE SCALE GENOMIC DNA]</scope>
    <source>
        <strain evidence="13">DSM 11571 / OCM 486 / SEBR 4847</strain>
    </source>
</reference>
<dbReference type="GO" id="GO:0015948">
    <property type="term" value="P:methanogenesis"/>
    <property type="evidence" value="ECO:0007669"/>
    <property type="project" value="UniProtKB-KW"/>
</dbReference>
<dbReference type="AlphaFoldDB" id="E1RJD7"/>
<evidence type="ECO:0000256" key="2">
    <source>
        <dbReference type="ARBA" id="ARBA00005149"/>
    </source>
</evidence>
<evidence type="ECO:0000256" key="3">
    <source>
        <dbReference type="ARBA" id="ARBA00010675"/>
    </source>
</evidence>
<comment type="similarity">
    <text evidence="3">Belongs to the methyl-coenzyme M reductase beta subunit family.</text>
</comment>
<dbReference type="HOGENOM" id="CLU_617682_0_0_2"/>
<comment type="pathway">
    <text evidence="2">One-carbon metabolism; methyl-coenzyme M reduction; methane from methyl-coenzyme M: step 1/1.</text>
</comment>
<dbReference type="InterPro" id="IPR008924">
    <property type="entry name" value="Me_CoM_Rdtase_asu/bsu_C"/>
</dbReference>
<dbReference type="Pfam" id="PF02783">
    <property type="entry name" value="MCR_beta_N"/>
    <property type="match status" value="1"/>
</dbReference>
<keyword evidence="13" id="KW-1185">Reference proteome</keyword>
<dbReference type="eggNOG" id="arCOG04860">
    <property type="taxonomic scope" value="Archaea"/>
</dbReference>
<feature type="domain" description="Methyl-coenzyme M reductase beta subunit N-terminal" evidence="11">
    <location>
        <begin position="6"/>
        <end position="187"/>
    </location>
</feature>
<evidence type="ECO:0000259" key="11">
    <source>
        <dbReference type="Pfam" id="PF02783"/>
    </source>
</evidence>
<evidence type="ECO:0000313" key="13">
    <source>
        <dbReference type="Proteomes" id="UP000006565"/>
    </source>
</evidence>
<keyword evidence="7" id="KW-0484">Methanogenesis</keyword>
<comment type="catalytic activity">
    <reaction evidence="9">
        <text>coenzyme B + methyl-coenzyme M = methane + coenzyme M-coenzyme B heterodisulfide</text>
        <dbReference type="Rhea" id="RHEA:12532"/>
        <dbReference type="ChEBI" id="CHEBI:16183"/>
        <dbReference type="ChEBI" id="CHEBI:58286"/>
        <dbReference type="ChEBI" id="CHEBI:58411"/>
        <dbReference type="ChEBI" id="CHEBI:58596"/>
        <dbReference type="EC" id="2.8.4.1"/>
    </reaction>
    <physiologicalReaction direction="left-to-right" evidence="9">
        <dbReference type="Rhea" id="RHEA:12533"/>
    </physiologicalReaction>
</comment>
<sequence>MVAYSDTIDLYSDDGKLLKSDVNLRQISPMINPAAGKIIDLTKRTINVNLGGIETALKTGRLGKHKSRIRGRELDLPIMENKDALVEKIRSMIQIEDDDDTEILEFNNGNLLLVQVPSKRLINAATYDAAITSVASATTYAIVDHFDIGAFDASVVKAACWGAYPQTMDMEASLVTSILSIPQNNEGIGFALRNIPVNHYVMMTNRNSLQGVALASTLELAGHYEMGMAIGPFERNLLLAYGYQGLNANNMVYDLVKANGESGTVGTVVQSLVERALEDRVISPGSKDGFFQFYDTKDPMMWNAYVAAGQLAATIVNCGAGRFAQAASATLLYFNDLIEHETGLPSCDFGRMMGTSVGFSFFSHSIYGGGGPGIFNGNHVVTRHANGVAIPCVVAACSLDAGTQMFSPESTSKVMGETYGKIDVFNKPIDQIAKGVSALS</sequence>
<dbReference type="InterPro" id="IPR022679">
    <property type="entry name" value="Me_CoM_Rdtase_bsu_C"/>
</dbReference>
<dbReference type="UniPathway" id="UPA00646">
    <property type="reaction ID" value="UER00699"/>
</dbReference>
<organism evidence="12 13">
    <name type="scientific">Methanolacinia petrolearia (strain DSM 11571 / OCM 486 / SEBR 4847)</name>
    <name type="common">Methanoplanus petrolearius</name>
    <dbReference type="NCBI Taxonomy" id="679926"/>
    <lineage>
        <taxon>Archaea</taxon>
        <taxon>Methanobacteriati</taxon>
        <taxon>Methanobacteriota</taxon>
        <taxon>Stenosarchaea group</taxon>
        <taxon>Methanomicrobia</taxon>
        <taxon>Methanomicrobiales</taxon>
        <taxon>Methanomicrobiaceae</taxon>
        <taxon>Methanolacinia</taxon>
    </lineage>
</organism>
<dbReference type="SUPFAM" id="SSF55088">
    <property type="entry name" value="Methyl-coenzyme M reductase subunits"/>
    <property type="match status" value="1"/>
</dbReference>
<dbReference type="InterPro" id="IPR003179">
    <property type="entry name" value="Me_CoM_Rdtase_bsu"/>
</dbReference>
<dbReference type="Pfam" id="PF02241">
    <property type="entry name" value="MCR_beta"/>
    <property type="match status" value="1"/>
</dbReference>
<evidence type="ECO:0000256" key="7">
    <source>
        <dbReference type="ARBA" id="ARBA00022994"/>
    </source>
</evidence>
<comment type="cofactor">
    <cofactor evidence="1">
        <name>coenzyme F430</name>
        <dbReference type="ChEBI" id="CHEBI:60540"/>
    </cofactor>
</comment>
<keyword evidence="6 12" id="KW-0808">Transferase</keyword>
<dbReference type="RefSeq" id="WP_013329920.1">
    <property type="nucleotide sequence ID" value="NC_014507.1"/>
</dbReference>
<evidence type="ECO:0000256" key="9">
    <source>
        <dbReference type="ARBA" id="ARBA00047772"/>
    </source>
</evidence>
<feature type="domain" description="Methyl-coenzyme M reductase beta subunit C-terminal" evidence="10">
    <location>
        <begin position="189"/>
        <end position="435"/>
    </location>
</feature>
<name>E1RJD7_METP4</name>
<dbReference type="Gene3D" id="3.30.70.470">
    <property type="match status" value="1"/>
</dbReference>
<dbReference type="Proteomes" id="UP000006565">
    <property type="component" value="Chromosome"/>
</dbReference>
<protein>
    <recommendedName>
        <fullName evidence="5">coenzyme-B sulfoethylthiotransferase</fullName>
        <ecNumber evidence="5">2.8.4.1</ecNumber>
    </recommendedName>
    <alternativeName>
        <fullName evidence="8">Coenzyme-B sulfoethylthiotransferase beta</fullName>
    </alternativeName>
</protein>
<dbReference type="InterPro" id="IPR009024">
    <property type="entry name" value="Me_CoM_Rdtase_Fd-like_fold"/>
</dbReference>
<dbReference type="Gene3D" id="1.20.840.10">
    <property type="entry name" value="Methyl-coenzyme M reductase, alpha/beta subunit, C-terminal"/>
    <property type="match status" value="1"/>
</dbReference>
<dbReference type="SUPFAM" id="SSF48081">
    <property type="entry name" value="Methyl-coenzyme M reductase alpha and beta chain C-terminal domain"/>
    <property type="match status" value="1"/>
</dbReference>
<accession>E1RJD7</accession>